<dbReference type="Proteomes" id="UP000077755">
    <property type="component" value="Chromosome 2"/>
</dbReference>
<dbReference type="Gramene" id="KZN06389">
    <property type="protein sequence ID" value="KZN06389"/>
    <property type="gene ID" value="DCAR_007226"/>
</dbReference>
<dbReference type="AlphaFoldDB" id="A0A161XH95"/>
<keyword evidence="3" id="KW-0238">DNA-binding</keyword>
<dbReference type="CDD" id="cd10017">
    <property type="entry name" value="B3_DNA"/>
    <property type="match status" value="1"/>
</dbReference>
<dbReference type="KEGG" id="dcr:108208124"/>
<evidence type="ECO:0000256" key="2">
    <source>
        <dbReference type="ARBA" id="ARBA00023015"/>
    </source>
</evidence>
<protein>
    <submittedName>
        <fullName evidence="6">Uncharacterized protein</fullName>
    </submittedName>
</protein>
<dbReference type="EMBL" id="CP093344">
    <property type="protein sequence ID" value="WOG88923.1"/>
    <property type="molecule type" value="Genomic_DNA"/>
</dbReference>
<keyword evidence="2" id="KW-0805">Transcription regulation</keyword>
<reference evidence="6" key="2">
    <citation type="submission" date="2022-03" db="EMBL/GenBank/DDBJ databases">
        <title>Draft title - Genomic analysis of global carrot germplasm unveils the trajectory of domestication and the origin of high carotenoid orange carrot.</title>
        <authorList>
            <person name="Iorizzo M."/>
            <person name="Ellison S."/>
            <person name="Senalik D."/>
            <person name="Macko-Podgorni A."/>
            <person name="Grzebelus D."/>
            <person name="Bostan H."/>
            <person name="Rolling W."/>
            <person name="Curaba J."/>
            <person name="Simon P."/>
        </authorList>
    </citation>
    <scope>NUCLEOTIDE SEQUENCE</scope>
    <source>
        <tissue evidence="6">Leaf</tissue>
    </source>
</reference>
<evidence type="ECO:0000256" key="4">
    <source>
        <dbReference type="ARBA" id="ARBA00023163"/>
    </source>
</evidence>
<organism evidence="6 7">
    <name type="scientific">Daucus carota subsp. sativus</name>
    <name type="common">Carrot</name>
    <dbReference type="NCBI Taxonomy" id="79200"/>
    <lineage>
        <taxon>Eukaryota</taxon>
        <taxon>Viridiplantae</taxon>
        <taxon>Streptophyta</taxon>
        <taxon>Embryophyta</taxon>
        <taxon>Tracheophyta</taxon>
        <taxon>Spermatophyta</taxon>
        <taxon>Magnoliopsida</taxon>
        <taxon>eudicotyledons</taxon>
        <taxon>Gunneridae</taxon>
        <taxon>Pentapetalae</taxon>
        <taxon>asterids</taxon>
        <taxon>campanulids</taxon>
        <taxon>Apiales</taxon>
        <taxon>Apiaceae</taxon>
        <taxon>Apioideae</taxon>
        <taxon>Scandiceae</taxon>
        <taxon>Daucinae</taxon>
        <taxon>Daucus</taxon>
        <taxon>Daucus sect. Daucus</taxon>
    </lineage>
</organism>
<proteinExistence type="predicted"/>
<name>A0A161XH95_DAUCS</name>
<keyword evidence="7" id="KW-1185">Reference proteome</keyword>
<keyword evidence="5" id="KW-0539">Nucleus</keyword>
<evidence type="ECO:0000313" key="7">
    <source>
        <dbReference type="Proteomes" id="UP000077755"/>
    </source>
</evidence>
<dbReference type="OrthoDB" id="1266513at2759"/>
<dbReference type="Gene3D" id="2.40.330.10">
    <property type="entry name" value="DNA-binding pseudobarrel domain"/>
    <property type="match status" value="1"/>
</dbReference>
<keyword evidence="4" id="KW-0804">Transcription</keyword>
<sequence>MSITPKFVKFIGESDLAEDEMLLPPLFRAKVSNLFPTAVQLFFRNGFNVWVGYDNDDGVFKGVGKIYRKFGLKKGQTLLFEYVSMFNFKVFIFGADLTEINYPVNPPILDWSHGTEDVKHDGGLKFLYVLSCGQEIVDEVGVPWGLVAGFGNAIPPTVEFILNDGTMFLGKFIQQECKLTGLYRLTKLNLSKIQVLVFTYNGDRTFKINIIDISMTEGLQSAVEGEDVGTSVTPPNVSLEDPDQCTYFEFEIKPFHMLKYAHGVDIPSFFKGLTDLWGKNDVINVSKGRRCWALAVKKRFDYKRPSILDGWIEFRDALKLEVGDVCVFSMKGRNIREFSVQVIRKM</sequence>
<evidence type="ECO:0000256" key="5">
    <source>
        <dbReference type="ARBA" id="ARBA00023242"/>
    </source>
</evidence>
<dbReference type="PANTHER" id="PTHR31920">
    <property type="entry name" value="B3 DOMAIN-CONTAINING"/>
    <property type="match status" value="1"/>
</dbReference>
<evidence type="ECO:0000256" key="3">
    <source>
        <dbReference type="ARBA" id="ARBA00023125"/>
    </source>
</evidence>
<gene>
    <name evidence="6" type="ORF">DCAR_0208158</name>
</gene>
<dbReference type="InterPro" id="IPR003340">
    <property type="entry name" value="B3_DNA-bd"/>
</dbReference>
<evidence type="ECO:0000256" key="1">
    <source>
        <dbReference type="ARBA" id="ARBA00004123"/>
    </source>
</evidence>
<dbReference type="GO" id="GO:0003677">
    <property type="term" value="F:DNA binding"/>
    <property type="evidence" value="ECO:0007669"/>
    <property type="project" value="UniProtKB-KW"/>
</dbReference>
<accession>A0A161XH95</accession>
<evidence type="ECO:0000313" key="6">
    <source>
        <dbReference type="EMBL" id="WOG88923.1"/>
    </source>
</evidence>
<dbReference type="InterPro" id="IPR050655">
    <property type="entry name" value="Plant_B3_domain"/>
</dbReference>
<dbReference type="SUPFAM" id="SSF101936">
    <property type="entry name" value="DNA-binding pseudobarrel domain"/>
    <property type="match status" value="2"/>
</dbReference>
<reference evidence="6" key="1">
    <citation type="journal article" date="2016" name="Nat. Genet.">
        <title>A high-quality carrot genome assembly provides new insights into carotenoid accumulation and asterid genome evolution.</title>
        <authorList>
            <person name="Iorizzo M."/>
            <person name="Ellison S."/>
            <person name="Senalik D."/>
            <person name="Zeng P."/>
            <person name="Satapoomin P."/>
            <person name="Huang J."/>
            <person name="Bowman M."/>
            <person name="Iovene M."/>
            <person name="Sanseverino W."/>
            <person name="Cavagnaro P."/>
            <person name="Yildiz M."/>
            <person name="Macko-Podgorni A."/>
            <person name="Moranska E."/>
            <person name="Grzebelus E."/>
            <person name="Grzebelus D."/>
            <person name="Ashrafi H."/>
            <person name="Zheng Z."/>
            <person name="Cheng S."/>
            <person name="Spooner D."/>
            <person name="Van Deynze A."/>
            <person name="Simon P."/>
        </authorList>
    </citation>
    <scope>NUCLEOTIDE SEQUENCE</scope>
    <source>
        <tissue evidence="6">Leaf</tissue>
    </source>
</reference>
<dbReference type="InterPro" id="IPR015300">
    <property type="entry name" value="DNA-bd_pseudobarrel_sf"/>
</dbReference>
<dbReference type="PANTHER" id="PTHR31920:SF122">
    <property type="entry name" value="B3 DOMAIN-CONTAINING PROTEIN REM23"/>
    <property type="match status" value="1"/>
</dbReference>
<dbReference type="GO" id="GO:0005634">
    <property type="term" value="C:nucleus"/>
    <property type="evidence" value="ECO:0007669"/>
    <property type="project" value="UniProtKB-SubCell"/>
</dbReference>
<comment type="subcellular location">
    <subcellularLocation>
        <location evidence="1">Nucleus</location>
    </subcellularLocation>
</comment>
<dbReference type="PROSITE" id="PS50863">
    <property type="entry name" value="B3"/>
    <property type="match status" value="1"/>
</dbReference>